<accession>A0A1H5X040</accession>
<evidence type="ECO:0000313" key="3">
    <source>
        <dbReference type="Proteomes" id="UP000236742"/>
    </source>
</evidence>
<gene>
    <name evidence="2" type="ORF">SAMN05421751_109106</name>
</gene>
<dbReference type="Proteomes" id="UP000236742">
    <property type="component" value="Unassembled WGS sequence"/>
</dbReference>
<evidence type="ECO:0000313" key="2">
    <source>
        <dbReference type="EMBL" id="SEG04913.1"/>
    </source>
</evidence>
<proteinExistence type="predicted"/>
<dbReference type="AlphaFoldDB" id="A0A1H5X040"/>
<reference evidence="2 3" key="1">
    <citation type="submission" date="2016-10" db="EMBL/GenBank/DDBJ databases">
        <authorList>
            <person name="de Groot N.N."/>
        </authorList>
    </citation>
    <scope>NUCLEOTIDE SEQUENCE [LARGE SCALE GENOMIC DNA]</scope>
    <source>
        <strain evidence="2 3">DSM 23413</strain>
    </source>
</reference>
<protein>
    <submittedName>
        <fullName evidence="2">SseB protein N-terminal domain-containing protein</fullName>
    </submittedName>
</protein>
<organism evidence="2 3">
    <name type="scientific">Jhaorihella thermophila</name>
    <dbReference type="NCBI Taxonomy" id="488547"/>
    <lineage>
        <taxon>Bacteria</taxon>
        <taxon>Pseudomonadati</taxon>
        <taxon>Pseudomonadota</taxon>
        <taxon>Alphaproteobacteria</taxon>
        <taxon>Rhodobacterales</taxon>
        <taxon>Paracoccaceae</taxon>
        <taxon>Jhaorihella</taxon>
    </lineage>
</organism>
<evidence type="ECO:0000259" key="1">
    <source>
        <dbReference type="Pfam" id="PF07179"/>
    </source>
</evidence>
<name>A0A1H5X040_9RHOB</name>
<dbReference type="OrthoDB" id="7831317at2"/>
<sequence>MTETTPLDEAHAAMAAAPEDTAARLRFFERLADAELFLLLTEEAQGETISPELFTLEEGRFVVAFDREERLATFAGRVAPYAAISGRVLAGMLGGQGVGLALNPDVAPSSILIPAEALAWLTDTLGRAPDEVEAGIAELTAPEGLPEALVSALRARLAQAGGLARAAWLVGVTYRDGGRGHMLAILDAIDGAQAPLAKAVSEALTFSGVDAGALDVTFVAASDPVAERLARVGLRFDIPRPKVPEARVIAAPGSDPDKPPILR</sequence>
<feature type="domain" description="SseB protein N-terminal" evidence="1">
    <location>
        <begin position="11"/>
        <end position="120"/>
    </location>
</feature>
<keyword evidence="3" id="KW-1185">Reference proteome</keyword>
<dbReference type="InterPro" id="IPR009839">
    <property type="entry name" value="SseB_N"/>
</dbReference>
<dbReference type="RefSeq" id="WP_104008349.1">
    <property type="nucleotide sequence ID" value="NZ_FNVD01000009.1"/>
</dbReference>
<dbReference type="EMBL" id="FNVD01000009">
    <property type="protein sequence ID" value="SEG04913.1"/>
    <property type="molecule type" value="Genomic_DNA"/>
</dbReference>
<dbReference type="Pfam" id="PF07179">
    <property type="entry name" value="SseB"/>
    <property type="match status" value="1"/>
</dbReference>